<keyword evidence="5" id="KW-0472">Membrane</keyword>
<feature type="transmembrane region" description="Helical" evidence="5">
    <location>
        <begin position="127"/>
        <end position="153"/>
    </location>
</feature>
<dbReference type="RefSeq" id="WP_061477571.1">
    <property type="nucleotide sequence ID" value="NZ_JMGO02000018.1"/>
</dbReference>
<dbReference type="Gene3D" id="1.10.287.950">
    <property type="entry name" value="Methyl-accepting chemotaxis protein"/>
    <property type="match status" value="1"/>
</dbReference>
<feature type="transmembrane region" description="Helical" evidence="5">
    <location>
        <begin position="22"/>
        <end position="42"/>
    </location>
</feature>
<dbReference type="InterPro" id="IPR004089">
    <property type="entry name" value="MCPsignal_dom"/>
</dbReference>
<dbReference type="PANTHER" id="PTHR32089:SF65">
    <property type="entry name" value="CHEMOTAXIS SIGNAL TRANSDUCTION SYSTEM METHYL ACCEPTING SENSORY TRANSDUCER"/>
    <property type="match status" value="1"/>
</dbReference>
<dbReference type="SUPFAM" id="SSF58104">
    <property type="entry name" value="Methyl-accepting chemotaxis protein (MCP) signaling domain"/>
    <property type="match status" value="1"/>
</dbReference>
<sequence>MKEVKFRWVDRYLIHLTIGEKFYVSFWLPLLIIAFLSWYMLASSHEQEIQLRVQQLQEQVETVAQLVSQQPGLVLPADLRLEAQGSAGLQQQGEHYRFSAAAGQAGYVTGQLDVSNLSMWDDQGSTLLLIAVLAVLMALVIHYMMTFVSGALYSTNKALQTVADGDLTFRLNFFPVRDEFSVLAGSIDRFTDRQHKIVKLVEESAEALTLAADEFREHAGEGEAMARAQRLHMDSLATAMEQMSAAIREVARNANDTLQQTRQSSEEAANGAERVARTIEAIRTLADEIGNASGAVERLTLNANRINEVVNVINAISQQTNLLALNAAIEAARAGEQGRGFAVVADEVRTLASRTQQATVEIQQMIEELQAGTGALNDIMEKTVGRAASSQQLISEVGLDIEKLSSHSDAVLEMSTQIATSSEEQSSVAAEITHNLDQVRHEAAQVEESASASVAGTQGLKATASELTQALKGIKI</sequence>
<evidence type="ECO:0000256" key="3">
    <source>
        <dbReference type="ARBA" id="ARBA00029447"/>
    </source>
</evidence>
<evidence type="ECO:0000313" key="9">
    <source>
        <dbReference type="Proteomes" id="UP000078435"/>
    </source>
</evidence>
<dbReference type="PROSITE" id="PS50111">
    <property type="entry name" value="CHEMOTAXIS_TRANSDUC_2"/>
    <property type="match status" value="1"/>
</dbReference>
<accession>A0A175VDF7</accession>
<keyword evidence="5" id="KW-1133">Transmembrane helix</keyword>
<evidence type="ECO:0000256" key="4">
    <source>
        <dbReference type="PROSITE-ProRule" id="PRU00284"/>
    </source>
</evidence>
<evidence type="ECO:0000256" key="1">
    <source>
        <dbReference type="ARBA" id="ARBA00004370"/>
    </source>
</evidence>
<dbReference type="GO" id="GO:0007165">
    <property type="term" value="P:signal transduction"/>
    <property type="evidence" value="ECO:0007669"/>
    <property type="project" value="UniProtKB-KW"/>
</dbReference>
<dbReference type="CDD" id="cd11386">
    <property type="entry name" value="MCP_signal"/>
    <property type="match status" value="1"/>
</dbReference>
<dbReference type="GO" id="GO:0006935">
    <property type="term" value="P:chemotaxis"/>
    <property type="evidence" value="ECO:0007669"/>
    <property type="project" value="UniProtKB-ARBA"/>
</dbReference>
<dbReference type="GO" id="GO:0016020">
    <property type="term" value="C:membrane"/>
    <property type="evidence" value="ECO:0007669"/>
    <property type="project" value="UniProtKB-SubCell"/>
</dbReference>
<comment type="caution">
    <text evidence="8">The sequence shown here is derived from an EMBL/GenBank/DDBJ whole genome shotgun (WGS) entry which is preliminary data.</text>
</comment>
<evidence type="ECO:0000313" key="8">
    <source>
        <dbReference type="EMBL" id="KXU78519.1"/>
    </source>
</evidence>
<feature type="domain" description="Methyl-accepting transducer" evidence="6">
    <location>
        <begin position="204"/>
        <end position="440"/>
    </location>
</feature>
<dbReference type="InterPro" id="IPR003660">
    <property type="entry name" value="HAMP_dom"/>
</dbReference>
<proteinExistence type="inferred from homology"/>
<name>A0A175VDF7_AEREN</name>
<dbReference type="Pfam" id="PF00015">
    <property type="entry name" value="MCPsignal"/>
    <property type="match status" value="1"/>
</dbReference>
<keyword evidence="5" id="KW-0812">Transmembrane</keyword>
<evidence type="ECO:0000259" key="6">
    <source>
        <dbReference type="PROSITE" id="PS50111"/>
    </source>
</evidence>
<evidence type="ECO:0000259" key="7">
    <source>
        <dbReference type="PROSITE" id="PS50885"/>
    </source>
</evidence>
<feature type="domain" description="HAMP" evidence="7">
    <location>
        <begin position="146"/>
        <end position="199"/>
    </location>
</feature>
<dbReference type="PANTHER" id="PTHR32089">
    <property type="entry name" value="METHYL-ACCEPTING CHEMOTAXIS PROTEIN MCPB"/>
    <property type="match status" value="1"/>
</dbReference>
<comment type="subcellular location">
    <subcellularLocation>
        <location evidence="1">Membrane</location>
    </subcellularLocation>
</comment>
<dbReference type="EMBL" id="JMGO02000018">
    <property type="protein sequence ID" value="KXU78519.1"/>
    <property type="molecule type" value="Genomic_DNA"/>
</dbReference>
<reference evidence="8 9" key="1">
    <citation type="submission" date="2016-02" db="EMBL/GenBank/DDBJ databases">
        <title>Draft genome sequence of Aeromonas trota strain 1999lcr isolated from cerebrospinal fluid (CSF).</title>
        <authorList>
            <person name="Dallagassa C.B."/>
            <person name="Prediger K.C."/>
            <person name="Weiss V.A."/>
            <person name="Assis F.E."/>
            <person name="Baura V."/>
            <person name="Cruz L.M."/>
            <person name="Souza E.M."/>
            <person name="Pedrosa F.O."/>
            <person name="Fadel-Picheth C.M."/>
        </authorList>
    </citation>
    <scope>NUCLEOTIDE SEQUENCE [LARGE SCALE GENOMIC DNA]</scope>
    <source>
        <strain evidence="8 9">1999lcr</strain>
    </source>
</reference>
<evidence type="ECO:0000256" key="2">
    <source>
        <dbReference type="ARBA" id="ARBA00023224"/>
    </source>
</evidence>
<evidence type="ECO:0000256" key="5">
    <source>
        <dbReference type="SAM" id="Phobius"/>
    </source>
</evidence>
<keyword evidence="2 4" id="KW-0807">Transducer</keyword>
<gene>
    <name evidence="8" type="ORF">LCR_05105</name>
</gene>
<dbReference type="STRING" id="29489.VL01_20455"/>
<protein>
    <submittedName>
        <fullName evidence="8">Chemotaxis protein</fullName>
    </submittedName>
</protein>
<comment type="similarity">
    <text evidence="3">Belongs to the methyl-accepting chemotaxis (MCP) protein family.</text>
</comment>
<dbReference type="SMART" id="SM00283">
    <property type="entry name" value="MA"/>
    <property type="match status" value="1"/>
</dbReference>
<dbReference type="FunFam" id="1.10.287.950:FF:000001">
    <property type="entry name" value="Methyl-accepting chemotaxis sensory transducer"/>
    <property type="match status" value="1"/>
</dbReference>
<dbReference type="OrthoDB" id="6757190at2"/>
<dbReference type="Proteomes" id="UP000078435">
    <property type="component" value="Unassembled WGS sequence"/>
</dbReference>
<dbReference type="PROSITE" id="PS50885">
    <property type="entry name" value="HAMP"/>
    <property type="match status" value="1"/>
</dbReference>
<organism evidence="8 9">
    <name type="scientific">Aeromonas enteropelogenes</name>
    <name type="common">Aeromonas trota</name>
    <dbReference type="NCBI Taxonomy" id="29489"/>
    <lineage>
        <taxon>Bacteria</taxon>
        <taxon>Pseudomonadati</taxon>
        <taxon>Pseudomonadota</taxon>
        <taxon>Gammaproteobacteria</taxon>
        <taxon>Aeromonadales</taxon>
        <taxon>Aeromonadaceae</taxon>
        <taxon>Aeromonas</taxon>
    </lineage>
</organism>
<dbReference type="AlphaFoldDB" id="A0A175VDF7"/>